<comment type="caution">
    <text evidence="3">The sequence shown here is derived from an EMBL/GenBank/DDBJ whole genome shotgun (WGS) entry which is preliminary data.</text>
</comment>
<feature type="chain" id="PRO_5021303938" description="DUF6160 domain-containing protein" evidence="1">
    <location>
        <begin position="21"/>
        <end position="117"/>
    </location>
</feature>
<gene>
    <name evidence="3" type="ORF">E4680_08145</name>
</gene>
<keyword evidence="4" id="KW-1185">Reference proteome</keyword>
<dbReference type="InterPro" id="IPR046158">
    <property type="entry name" value="DUF6160"/>
</dbReference>
<reference evidence="3 4" key="1">
    <citation type="journal article" date="2019" name="ISME J.">
        <title>Candidatus Macondimonas diazotrophica, a novel gammaproteobacterial genus dominating crude-oil-contaminated coastal sediments.</title>
        <authorList>
            <person name="Karthikeyan S."/>
            <person name="Konstantinidis K."/>
        </authorList>
    </citation>
    <scope>NUCLEOTIDE SEQUENCE [LARGE SCALE GENOMIC DNA]</scope>
    <source>
        <strain evidence="3 4">KTK01</strain>
    </source>
</reference>
<proteinExistence type="predicted"/>
<feature type="domain" description="DUF6160" evidence="2">
    <location>
        <begin position="4"/>
        <end position="37"/>
    </location>
</feature>
<evidence type="ECO:0000313" key="4">
    <source>
        <dbReference type="Proteomes" id="UP000297890"/>
    </source>
</evidence>
<organism evidence="3 4">
    <name type="scientific">Candidatus Macondimonas diazotrophica</name>
    <dbReference type="NCBI Taxonomy" id="2305248"/>
    <lineage>
        <taxon>Bacteria</taxon>
        <taxon>Pseudomonadati</taxon>
        <taxon>Pseudomonadota</taxon>
        <taxon>Gammaproteobacteria</taxon>
        <taxon>Chromatiales</taxon>
        <taxon>Ectothiorhodospiraceae</taxon>
        <taxon>Candidatus Macondimonas</taxon>
    </lineage>
</organism>
<feature type="signal peptide" evidence="1">
    <location>
        <begin position="1"/>
        <end position="20"/>
    </location>
</feature>
<evidence type="ECO:0000259" key="2">
    <source>
        <dbReference type="Pfam" id="PF19657"/>
    </source>
</evidence>
<sequence>MKMKLASLGLLALAPLAAQAEMTEMQDAEMAAVSGQAFSWSGNVDFSATWSGIVAGYAIQKEVYAGGTSGTDWEVGGSKDVTSLYSGRWYSKSVVVGNDAGTKYIAPRFSWGRSYSD</sequence>
<dbReference type="EMBL" id="SRIO01000009">
    <property type="protein sequence ID" value="TFZ82442.1"/>
    <property type="molecule type" value="Genomic_DNA"/>
</dbReference>
<dbReference type="AlphaFoldDB" id="A0A4Z0F8N5"/>
<dbReference type="Pfam" id="PF19657">
    <property type="entry name" value="DUF6160"/>
    <property type="match status" value="1"/>
</dbReference>
<accession>A0A4Z0F8N5</accession>
<evidence type="ECO:0000313" key="3">
    <source>
        <dbReference type="EMBL" id="TFZ82442.1"/>
    </source>
</evidence>
<protein>
    <recommendedName>
        <fullName evidence="2">DUF6160 domain-containing protein</fullName>
    </recommendedName>
</protein>
<name>A0A4Z0F8N5_9GAMM</name>
<dbReference type="Proteomes" id="UP000297890">
    <property type="component" value="Unassembled WGS sequence"/>
</dbReference>
<evidence type="ECO:0000256" key="1">
    <source>
        <dbReference type="SAM" id="SignalP"/>
    </source>
</evidence>
<keyword evidence="1" id="KW-0732">Signal</keyword>
<dbReference type="RefSeq" id="WP_135281917.1">
    <property type="nucleotide sequence ID" value="NZ_SRIO01000009.1"/>
</dbReference>